<accession>A0AAD7H9R7</accession>
<reference evidence="1" key="1">
    <citation type="submission" date="2023-03" db="EMBL/GenBank/DDBJ databases">
        <title>Massive genome expansion in bonnet fungi (Mycena s.s.) driven by repeated elements and novel gene families across ecological guilds.</title>
        <authorList>
            <consortium name="Lawrence Berkeley National Laboratory"/>
            <person name="Harder C.B."/>
            <person name="Miyauchi S."/>
            <person name="Viragh M."/>
            <person name="Kuo A."/>
            <person name="Thoen E."/>
            <person name="Andreopoulos B."/>
            <person name="Lu D."/>
            <person name="Skrede I."/>
            <person name="Drula E."/>
            <person name="Henrissat B."/>
            <person name="Morin E."/>
            <person name="Kohler A."/>
            <person name="Barry K."/>
            <person name="LaButti K."/>
            <person name="Morin E."/>
            <person name="Salamov A."/>
            <person name="Lipzen A."/>
            <person name="Mereny Z."/>
            <person name="Hegedus B."/>
            <person name="Baldrian P."/>
            <person name="Stursova M."/>
            <person name="Weitz H."/>
            <person name="Taylor A."/>
            <person name="Grigoriev I.V."/>
            <person name="Nagy L.G."/>
            <person name="Martin F."/>
            <person name="Kauserud H."/>
        </authorList>
    </citation>
    <scope>NUCLEOTIDE SEQUENCE</scope>
    <source>
        <strain evidence="1">CBHHK182m</strain>
    </source>
</reference>
<evidence type="ECO:0000313" key="1">
    <source>
        <dbReference type="EMBL" id="KAJ7715828.1"/>
    </source>
</evidence>
<proteinExistence type="predicted"/>
<comment type="caution">
    <text evidence="1">The sequence shown here is derived from an EMBL/GenBank/DDBJ whole genome shotgun (WGS) entry which is preliminary data.</text>
</comment>
<dbReference type="AlphaFoldDB" id="A0AAD7H9R7"/>
<gene>
    <name evidence="1" type="ORF">B0H16DRAFT_496006</name>
</gene>
<name>A0AAD7H9R7_9AGAR</name>
<dbReference type="Proteomes" id="UP001215598">
    <property type="component" value="Unassembled WGS sequence"/>
</dbReference>
<sequence length="181" mass="19843">MKMVRNCVSSIFAPISLAVFHRLRTHDTCSTMGVPGTSNLVMVRFERQNGLARGSVELHAQSNWVLDIEDEHSVRKGVAVIPFVQRRVLGVDRGWLGRQWGSEGEGSSLSPLTFLNVGGFGSGTSAVEVRRYATGFGERVNLCLPADIASAVKLLPFWEERHTGGVRCHVRGSATTTQYMP</sequence>
<dbReference type="EMBL" id="JARKIB010000301">
    <property type="protein sequence ID" value="KAJ7715828.1"/>
    <property type="molecule type" value="Genomic_DNA"/>
</dbReference>
<evidence type="ECO:0000313" key="2">
    <source>
        <dbReference type="Proteomes" id="UP001215598"/>
    </source>
</evidence>
<organism evidence="1 2">
    <name type="scientific">Mycena metata</name>
    <dbReference type="NCBI Taxonomy" id="1033252"/>
    <lineage>
        <taxon>Eukaryota</taxon>
        <taxon>Fungi</taxon>
        <taxon>Dikarya</taxon>
        <taxon>Basidiomycota</taxon>
        <taxon>Agaricomycotina</taxon>
        <taxon>Agaricomycetes</taxon>
        <taxon>Agaricomycetidae</taxon>
        <taxon>Agaricales</taxon>
        <taxon>Marasmiineae</taxon>
        <taxon>Mycenaceae</taxon>
        <taxon>Mycena</taxon>
    </lineage>
</organism>
<keyword evidence="2" id="KW-1185">Reference proteome</keyword>
<protein>
    <submittedName>
        <fullName evidence="1">Uncharacterized protein</fullName>
    </submittedName>
</protein>